<accession>A0AAE3DLX0</accession>
<keyword evidence="2" id="KW-1185">Reference proteome</keyword>
<comment type="caution">
    <text evidence="1">The sequence shown here is derived from an EMBL/GenBank/DDBJ whole genome shotgun (WGS) entry which is preliminary data.</text>
</comment>
<protein>
    <submittedName>
        <fullName evidence="1">Transposon-transfer assisting family protein</fullName>
    </submittedName>
</protein>
<evidence type="ECO:0000313" key="1">
    <source>
        <dbReference type="EMBL" id="MCC2166817.1"/>
    </source>
</evidence>
<sequence length="68" mass="7981">MNNKFTVEEVNLICIFECKSRTKVISDIKKAIKYLDDDEMVELSNRLVAKLDDMTDKEFAEMEFIVTE</sequence>
<dbReference type="Gene3D" id="1.10.10.1850">
    <property type="entry name" value="Sporulation protein-like"/>
    <property type="match status" value="1"/>
</dbReference>
<proteinExistence type="predicted"/>
<gene>
    <name evidence="1" type="ORF">LKD45_03720</name>
</gene>
<dbReference type="InterPro" id="IPR025468">
    <property type="entry name" value="TTRAP"/>
</dbReference>
<organism evidence="1 2">
    <name type="scientific">Gallintestinimicrobium propionicum</name>
    <dbReference type="NCBI Taxonomy" id="2981770"/>
    <lineage>
        <taxon>Bacteria</taxon>
        <taxon>Bacillati</taxon>
        <taxon>Bacillota</taxon>
        <taxon>Clostridia</taxon>
        <taxon>Lachnospirales</taxon>
        <taxon>Lachnospiraceae</taxon>
        <taxon>Gallintestinimicrobium</taxon>
    </lineage>
</organism>
<dbReference type="Proteomes" id="UP001199355">
    <property type="component" value="Unassembled WGS sequence"/>
</dbReference>
<dbReference type="RefSeq" id="WP_308727811.1">
    <property type="nucleotide sequence ID" value="NZ_JAJEQF010000005.1"/>
</dbReference>
<evidence type="ECO:0000313" key="2">
    <source>
        <dbReference type="Proteomes" id="UP001199355"/>
    </source>
</evidence>
<reference evidence="1 2" key="1">
    <citation type="submission" date="2021-10" db="EMBL/GenBank/DDBJ databases">
        <title>Anaerobic single-cell dispensing facilitates the cultivation of human gut bacteria.</title>
        <authorList>
            <person name="Afrizal A."/>
        </authorList>
    </citation>
    <scope>NUCLEOTIDE SEQUENCE [LARGE SCALE GENOMIC DNA]</scope>
    <source>
        <strain evidence="1 2">CLA-AA-H244</strain>
    </source>
</reference>
<name>A0AAE3DLX0_9FIRM</name>
<dbReference type="EMBL" id="JAJEQF010000005">
    <property type="protein sequence ID" value="MCC2166817.1"/>
    <property type="molecule type" value="Genomic_DNA"/>
</dbReference>
<dbReference type="InterPro" id="IPR041965">
    <property type="entry name" value="TTRAP_sf"/>
</dbReference>
<dbReference type="Pfam" id="PF14203">
    <property type="entry name" value="TTRAP"/>
    <property type="match status" value="1"/>
</dbReference>
<dbReference type="AlphaFoldDB" id="A0AAE3DLX0"/>